<sequence length="136" mass="14738">MTTTHNPLPVLGLCPVCEGEARIRKTGRLYAHRCAGDGRPPAALLTPTFAHWLHAQITRRDPHVNPVTALAVREFHGCSRRRSPADVPWSTAEELHTEIHARSRTAGAGPCWWLCDDIARAGEIHAGLLAQVGGGS</sequence>
<dbReference type="Proteomes" id="UP000199207">
    <property type="component" value="Unassembled WGS sequence"/>
</dbReference>
<keyword evidence="2" id="KW-1185">Reference proteome</keyword>
<name>A0A1I1Q0G9_9ACTN</name>
<organism evidence="1 2">
    <name type="scientific">Streptomyces aidingensis</name>
    <dbReference type="NCBI Taxonomy" id="910347"/>
    <lineage>
        <taxon>Bacteria</taxon>
        <taxon>Bacillati</taxon>
        <taxon>Actinomycetota</taxon>
        <taxon>Actinomycetes</taxon>
        <taxon>Kitasatosporales</taxon>
        <taxon>Streptomycetaceae</taxon>
        <taxon>Streptomyces</taxon>
    </lineage>
</organism>
<gene>
    <name evidence="1" type="ORF">SAMN05421773_11054</name>
</gene>
<dbReference type="RefSeq" id="WP_093839899.1">
    <property type="nucleotide sequence ID" value="NZ_FOLM01000010.1"/>
</dbReference>
<dbReference type="AlphaFoldDB" id="A0A1I1Q0G9"/>
<reference evidence="1 2" key="1">
    <citation type="submission" date="2016-10" db="EMBL/GenBank/DDBJ databases">
        <authorList>
            <person name="de Groot N.N."/>
        </authorList>
    </citation>
    <scope>NUCLEOTIDE SEQUENCE [LARGE SCALE GENOMIC DNA]</scope>
    <source>
        <strain evidence="1 2">CGMCC 4.5739</strain>
    </source>
</reference>
<dbReference type="STRING" id="910347.SAMN05421773_11054"/>
<evidence type="ECO:0000313" key="1">
    <source>
        <dbReference type="EMBL" id="SFD13358.1"/>
    </source>
</evidence>
<dbReference type="EMBL" id="FOLM01000010">
    <property type="protein sequence ID" value="SFD13358.1"/>
    <property type="molecule type" value="Genomic_DNA"/>
</dbReference>
<proteinExistence type="predicted"/>
<accession>A0A1I1Q0G9</accession>
<protein>
    <submittedName>
        <fullName evidence="1">Uncharacterized protein</fullName>
    </submittedName>
</protein>
<evidence type="ECO:0000313" key="2">
    <source>
        <dbReference type="Proteomes" id="UP000199207"/>
    </source>
</evidence>